<dbReference type="PANTHER" id="PTHR33446:SF11">
    <property type="entry name" value="TONB3"/>
    <property type="match status" value="1"/>
</dbReference>
<evidence type="ECO:0000259" key="12">
    <source>
        <dbReference type="PROSITE" id="PS52015"/>
    </source>
</evidence>
<keyword evidence="8 11" id="KW-1133">Transmembrane helix</keyword>
<evidence type="ECO:0000256" key="2">
    <source>
        <dbReference type="ARBA" id="ARBA00006555"/>
    </source>
</evidence>
<name>A0A4Q8LG56_9GAMM</name>
<proteinExistence type="inferred from homology"/>
<sequence>MPSAALPAPPLDENARLGATLALSVLIHGIVLLGLGFALDDNAPVVPTLDVILSQTSTPLTPRQADFLAAASQQGGGDADKSRRPRESQAGVVPQAEAGVSPVPLRAQSPDAAPPPQTRVVTTADSALTVPPQEAHPRPDRPDLPPGEQKIEHDMEMARLAAEIHLRSDLYAKRPKRKFVSASTQEYAWANYLRAWVDRAERVGNLNYPDEARRKRLSGQVVISVAVRRNGTVEQSRIIQSSGVPLLDSAALRVVTLAAPFPPLPDTDEHVDILHVTRTWVFLPAGELRDQ</sequence>
<evidence type="ECO:0000313" key="13">
    <source>
        <dbReference type="EMBL" id="TAA28149.1"/>
    </source>
</evidence>
<evidence type="ECO:0000256" key="9">
    <source>
        <dbReference type="ARBA" id="ARBA00023136"/>
    </source>
</evidence>
<dbReference type="AlphaFoldDB" id="A0A4Q8LG56"/>
<keyword evidence="7" id="KW-0653">Protein transport</keyword>
<evidence type="ECO:0000313" key="14">
    <source>
        <dbReference type="Proteomes" id="UP000292627"/>
    </source>
</evidence>
<feature type="domain" description="TonB C-terminal" evidence="12">
    <location>
        <begin position="193"/>
        <end position="291"/>
    </location>
</feature>
<evidence type="ECO:0000256" key="8">
    <source>
        <dbReference type="ARBA" id="ARBA00022989"/>
    </source>
</evidence>
<dbReference type="InterPro" id="IPR037682">
    <property type="entry name" value="TonB_C"/>
</dbReference>
<dbReference type="Pfam" id="PF03544">
    <property type="entry name" value="TonB_C"/>
    <property type="match status" value="1"/>
</dbReference>
<dbReference type="GO" id="GO:0055085">
    <property type="term" value="P:transmembrane transport"/>
    <property type="evidence" value="ECO:0007669"/>
    <property type="project" value="InterPro"/>
</dbReference>
<dbReference type="InterPro" id="IPR006260">
    <property type="entry name" value="TonB/TolA_C"/>
</dbReference>
<gene>
    <name evidence="13" type="ORF">EA660_00685</name>
</gene>
<organism evidence="13 14">
    <name type="scientific">Pseudoxanthomonas winnipegensis</name>
    <dbReference type="NCBI Taxonomy" id="2480810"/>
    <lineage>
        <taxon>Bacteria</taxon>
        <taxon>Pseudomonadati</taxon>
        <taxon>Pseudomonadota</taxon>
        <taxon>Gammaproteobacteria</taxon>
        <taxon>Lysobacterales</taxon>
        <taxon>Lysobacteraceae</taxon>
        <taxon>Pseudoxanthomonas</taxon>
    </lineage>
</organism>
<dbReference type="GO" id="GO:0098797">
    <property type="term" value="C:plasma membrane protein complex"/>
    <property type="evidence" value="ECO:0007669"/>
    <property type="project" value="TreeGrafter"/>
</dbReference>
<keyword evidence="5" id="KW-0997">Cell inner membrane</keyword>
<evidence type="ECO:0000256" key="6">
    <source>
        <dbReference type="ARBA" id="ARBA00022692"/>
    </source>
</evidence>
<dbReference type="SUPFAM" id="SSF74653">
    <property type="entry name" value="TolA/TonB C-terminal domain"/>
    <property type="match status" value="1"/>
</dbReference>
<feature type="compositionally biased region" description="Basic and acidic residues" evidence="10">
    <location>
        <begin position="135"/>
        <end position="145"/>
    </location>
</feature>
<evidence type="ECO:0000256" key="10">
    <source>
        <dbReference type="SAM" id="MobiDB-lite"/>
    </source>
</evidence>
<evidence type="ECO:0000256" key="7">
    <source>
        <dbReference type="ARBA" id="ARBA00022927"/>
    </source>
</evidence>
<dbReference type="RefSeq" id="WP_130549730.1">
    <property type="nucleotide sequence ID" value="NZ_SHMC01000001.1"/>
</dbReference>
<protein>
    <submittedName>
        <fullName evidence="13">Energy transducer TonB</fullName>
    </submittedName>
</protein>
<keyword evidence="6 11" id="KW-0812">Transmembrane</keyword>
<dbReference type="EMBL" id="SHMC01000001">
    <property type="protein sequence ID" value="TAA28149.1"/>
    <property type="molecule type" value="Genomic_DNA"/>
</dbReference>
<dbReference type="InterPro" id="IPR051045">
    <property type="entry name" value="TonB-dependent_transducer"/>
</dbReference>
<evidence type="ECO:0000256" key="4">
    <source>
        <dbReference type="ARBA" id="ARBA00022475"/>
    </source>
</evidence>
<feature type="region of interest" description="Disordered" evidence="10">
    <location>
        <begin position="71"/>
        <end position="145"/>
    </location>
</feature>
<keyword evidence="4" id="KW-1003">Cell membrane</keyword>
<keyword evidence="9 11" id="KW-0472">Membrane</keyword>
<comment type="similarity">
    <text evidence="2">Belongs to the TonB family.</text>
</comment>
<dbReference type="Proteomes" id="UP000292627">
    <property type="component" value="Unassembled WGS sequence"/>
</dbReference>
<evidence type="ECO:0000256" key="3">
    <source>
        <dbReference type="ARBA" id="ARBA00022448"/>
    </source>
</evidence>
<comment type="caution">
    <text evidence="13">The sequence shown here is derived from an EMBL/GenBank/DDBJ whole genome shotgun (WGS) entry which is preliminary data.</text>
</comment>
<dbReference type="PROSITE" id="PS52015">
    <property type="entry name" value="TONB_CTD"/>
    <property type="match status" value="1"/>
</dbReference>
<reference evidence="13 14" key="1">
    <citation type="submission" date="2019-02" db="EMBL/GenBank/DDBJ databases">
        <title>WGS of Pseudoxanthomonas species novum from clinical isolates.</title>
        <authorList>
            <person name="Bernier A.-M."/>
            <person name="Bernard K."/>
            <person name="Vachon A."/>
        </authorList>
    </citation>
    <scope>NUCLEOTIDE SEQUENCE [LARGE SCALE GENOMIC DNA]</scope>
    <source>
        <strain evidence="13 14">NML171200</strain>
    </source>
</reference>
<evidence type="ECO:0000256" key="11">
    <source>
        <dbReference type="SAM" id="Phobius"/>
    </source>
</evidence>
<dbReference type="NCBIfam" id="TIGR01352">
    <property type="entry name" value="tonB_Cterm"/>
    <property type="match status" value="1"/>
</dbReference>
<feature type="compositionally biased region" description="Basic and acidic residues" evidence="10">
    <location>
        <begin position="78"/>
        <end position="87"/>
    </location>
</feature>
<feature type="transmembrane region" description="Helical" evidence="11">
    <location>
        <begin position="20"/>
        <end position="39"/>
    </location>
</feature>
<evidence type="ECO:0000256" key="1">
    <source>
        <dbReference type="ARBA" id="ARBA00004383"/>
    </source>
</evidence>
<keyword evidence="3" id="KW-0813">Transport</keyword>
<dbReference type="PANTHER" id="PTHR33446">
    <property type="entry name" value="PROTEIN TONB-RELATED"/>
    <property type="match status" value="1"/>
</dbReference>
<dbReference type="GO" id="GO:0031992">
    <property type="term" value="F:energy transducer activity"/>
    <property type="evidence" value="ECO:0007669"/>
    <property type="project" value="TreeGrafter"/>
</dbReference>
<dbReference type="GO" id="GO:0015031">
    <property type="term" value="P:protein transport"/>
    <property type="evidence" value="ECO:0007669"/>
    <property type="project" value="UniProtKB-KW"/>
</dbReference>
<accession>A0A4Q8LG56</accession>
<evidence type="ECO:0000256" key="5">
    <source>
        <dbReference type="ARBA" id="ARBA00022519"/>
    </source>
</evidence>
<dbReference type="OrthoDB" id="9803361at2"/>
<comment type="subcellular location">
    <subcellularLocation>
        <location evidence="1">Cell inner membrane</location>
        <topology evidence="1">Single-pass membrane protein</topology>
        <orientation evidence="1">Periplasmic side</orientation>
    </subcellularLocation>
</comment>
<dbReference type="Gene3D" id="3.30.1150.10">
    <property type="match status" value="1"/>
</dbReference>